<comment type="caution">
    <text evidence="1">The sequence shown here is derived from an EMBL/GenBank/DDBJ whole genome shotgun (WGS) entry which is preliminary data.</text>
</comment>
<evidence type="ECO:0000313" key="2">
    <source>
        <dbReference type="Proteomes" id="UP000600214"/>
    </source>
</evidence>
<protein>
    <submittedName>
        <fullName evidence="1">Uncharacterized protein</fullName>
    </submittedName>
</protein>
<reference evidence="2" key="1">
    <citation type="journal article" date="2019" name="Int. J. Syst. Evol. Microbiol.">
        <title>The Global Catalogue of Microorganisms (GCM) 10K type strain sequencing project: providing services to taxonomists for standard genome sequencing and annotation.</title>
        <authorList>
            <consortium name="The Broad Institute Genomics Platform"/>
            <consortium name="The Broad Institute Genome Sequencing Center for Infectious Disease"/>
            <person name="Wu L."/>
            <person name="Ma J."/>
        </authorList>
    </citation>
    <scope>NUCLEOTIDE SEQUENCE [LARGE SCALE GENOMIC DNA]</scope>
    <source>
        <strain evidence="2">CGMCC 1.15288</strain>
    </source>
</reference>
<sequence length="160" mass="18536">MKLLKYEFLDAPEGSYNGVLKQLVTQIRNLRNNSTSEDFIKAGPSVRKLEQWLQNVDDSMSNGSHREYIQEIMDELSQEDDIESNFLEEIERSLKTILKSVANIGFSMDDVNFSFENVEAVQWIEYLGYNGDKQKQEIVRSTFQSICYKNGLIFIDKTAE</sequence>
<keyword evidence="2" id="KW-1185">Reference proteome</keyword>
<proteinExistence type="predicted"/>
<gene>
    <name evidence="1" type="ORF">GCM10007423_49360</name>
</gene>
<name>A0ABQ1Z319_9BACT</name>
<evidence type="ECO:0000313" key="1">
    <source>
        <dbReference type="EMBL" id="GGH48283.1"/>
    </source>
</evidence>
<dbReference type="EMBL" id="BMIA01000004">
    <property type="protein sequence ID" value="GGH48283.1"/>
    <property type="molecule type" value="Genomic_DNA"/>
</dbReference>
<organism evidence="1 2">
    <name type="scientific">Dyadobacter endophyticus</name>
    <dbReference type="NCBI Taxonomy" id="1749036"/>
    <lineage>
        <taxon>Bacteria</taxon>
        <taxon>Pseudomonadati</taxon>
        <taxon>Bacteroidota</taxon>
        <taxon>Cytophagia</taxon>
        <taxon>Cytophagales</taxon>
        <taxon>Spirosomataceae</taxon>
        <taxon>Dyadobacter</taxon>
    </lineage>
</organism>
<accession>A0ABQ1Z319</accession>
<dbReference type="Proteomes" id="UP000600214">
    <property type="component" value="Unassembled WGS sequence"/>
</dbReference>
<dbReference type="RefSeq" id="WP_188937430.1">
    <property type="nucleotide sequence ID" value="NZ_BMIA01000004.1"/>
</dbReference>